<organism evidence="6">
    <name type="scientific">Cyprideis torosa</name>
    <dbReference type="NCBI Taxonomy" id="163714"/>
    <lineage>
        <taxon>Eukaryota</taxon>
        <taxon>Metazoa</taxon>
        <taxon>Ecdysozoa</taxon>
        <taxon>Arthropoda</taxon>
        <taxon>Crustacea</taxon>
        <taxon>Oligostraca</taxon>
        <taxon>Ostracoda</taxon>
        <taxon>Podocopa</taxon>
        <taxon>Podocopida</taxon>
        <taxon>Cytherocopina</taxon>
        <taxon>Cytheroidea</taxon>
        <taxon>Cytherideidae</taxon>
        <taxon>Cyprideis</taxon>
    </lineage>
</organism>
<name>A0A7R8WRD3_9CRUS</name>
<dbReference type="PANTHER" id="PTHR43667:SF1">
    <property type="entry name" value="CYCLOPROPANE-FATTY-ACYL-PHOSPHOLIPID SYNTHASE"/>
    <property type="match status" value="1"/>
</dbReference>
<proteinExistence type="inferred from homology"/>
<evidence type="ECO:0000256" key="3">
    <source>
        <dbReference type="ARBA" id="ARBA00022679"/>
    </source>
</evidence>
<evidence type="ECO:0000313" key="6">
    <source>
        <dbReference type="EMBL" id="CAD7236740.1"/>
    </source>
</evidence>
<keyword evidence="2" id="KW-0489">Methyltransferase</keyword>
<dbReference type="OrthoDB" id="6371865at2759"/>
<evidence type="ECO:0000256" key="1">
    <source>
        <dbReference type="ARBA" id="ARBA00010815"/>
    </source>
</evidence>
<reference evidence="6" key="1">
    <citation type="submission" date="2020-11" db="EMBL/GenBank/DDBJ databases">
        <authorList>
            <person name="Tran Van P."/>
        </authorList>
    </citation>
    <scope>NUCLEOTIDE SEQUENCE</scope>
</reference>
<accession>A0A7R8WRD3</accession>
<keyword evidence="5" id="KW-0443">Lipid metabolism</keyword>
<dbReference type="AlphaFoldDB" id="A0A7R8WRD3"/>
<dbReference type="GO" id="GO:0032259">
    <property type="term" value="P:methylation"/>
    <property type="evidence" value="ECO:0007669"/>
    <property type="project" value="UniProtKB-KW"/>
</dbReference>
<sequence>MTVLDLGCGSGGLAKYLAENYQVKVVGYNISKEQCEYAEKLCKGLPVTIVLDDYRNATGEFDRVFSVGLVEHLGHKNYRTYFEVVDRCLKADGIHVFESMVRFDEQMPDHDKFLDTYVLPHSQLPLLTQFLHAMEDLFILEDLQNIGYDYHKTLVAWYENFQKAWPKFEAKYGQKFYRMFSIFLCSMGGFFKARKIQCCQIVLTKTKLARTYER</sequence>
<evidence type="ECO:0000256" key="4">
    <source>
        <dbReference type="ARBA" id="ARBA00022691"/>
    </source>
</evidence>
<dbReference type="CDD" id="cd02440">
    <property type="entry name" value="AdoMet_MTases"/>
    <property type="match status" value="1"/>
</dbReference>
<dbReference type="InterPro" id="IPR050723">
    <property type="entry name" value="CFA/CMAS"/>
</dbReference>
<dbReference type="GO" id="GO:0008168">
    <property type="term" value="F:methyltransferase activity"/>
    <property type="evidence" value="ECO:0007669"/>
    <property type="project" value="UniProtKB-KW"/>
</dbReference>
<dbReference type="InterPro" id="IPR029063">
    <property type="entry name" value="SAM-dependent_MTases_sf"/>
</dbReference>
<dbReference type="InterPro" id="IPR003333">
    <property type="entry name" value="CMAS"/>
</dbReference>
<dbReference type="PIRSF" id="PIRSF003085">
    <property type="entry name" value="CMAS"/>
    <property type="match status" value="1"/>
</dbReference>
<dbReference type="GO" id="GO:0008610">
    <property type="term" value="P:lipid biosynthetic process"/>
    <property type="evidence" value="ECO:0007669"/>
    <property type="project" value="InterPro"/>
</dbReference>
<evidence type="ECO:0000256" key="5">
    <source>
        <dbReference type="ARBA" id="ARBA00023098"/>
    </source>
</evidence>
<dbReference type="Gene3D" id="3.40.50.150">
    <property type="entry name" value="Vaccinia Virus protein VP39"/>
    <property type="match status" value="1"/>
</dbReference>
<comment type="similarity">
    <text evidence="1">Belongs to the CFA/CMAS family.</text>
</comment>
<dbReference type="SUPFAM" id="SSF53335">
    <property type="entry name" value="S-adenosyl-L-methionine-dependent methyltransferases"/>
    <property type="match status" value="1"/>
</dbReference>
<keyword evidence="3" id="KW-0808">Transferase</keyword>
<gene>
    <name evidence="6" type="ORF">CTOB1V02_LOCUS14555</name>
</gene>
<dbReference type="Pfam" id="PF02353">
    <property type="entry name" value="CMAS"/>
    <property type="match status" value="1"/>
</dbReference>
<dbReference type="PANTHER" id="PTHR43667">
    <property type="entry name" value="CYCLOPROPANE-FATTY-ACYL-PHOSPHOLIPID SYNTHASE"/>
    <property type="match status" value="1"/>
</dbReference>
<protein>
    <submittedName>
        <fullName evidence="6">Uncharacterized protein</fullName>
    </submittedName>
</protein>
<evidence type="ECO:0000256" key="2">
    <source>
        <dbReference type="ARBA" id="ARBA00022603"/>
    </source>
</evidence>
<keyword evidence="4" id="KW-0949">S-adenosyl-L-methionine</keyword>
<dbReference type="EMBL" id="OB681511">
    <property type="protein sequence ID" value="CAD7236740.1"/>
    <property type="molecule type" value="Genomic_DNA"/>
</dbReference>